<dbReference type="OrthoDB" id="1399920at2"/>
<dbReference type="RefSeq" id="WP_015755322.1">
    <property type="nucleotide sequence ID" value="NC_013222.1"/>
</dbReference>
<evidence type="ECO:0000256" key="2">
    <source>
        <dbReference type="SAM" id="SignalP"/>
    </source>
</evidence>
<evidence type="ECO:0000313" key="4">
    <source>
        <dbReference type="Proteomes" id="UP000009049"/>
    </source>
</evidence>
<dbReference type="STRING" id="313596.RB2501_00621"/>
<sequence length="429" mass="48003">MKYTLYLFLLPVVLLSSCQHQAEERITNPNDYDAYLAATPSGPESKYFRIWNDKIRPDSLQLTSFGIVAGEYARAFDNTGNIDYLKKAEQALQRGVEIAAIGKADFYRALARNYISQHRFREAAALADSAMAMGSGMRANHALQFDILMELGEYEEAETHLKAIADMVRMDYLIRLAKWSDHRGNLPKAISTLELATETAGRSKNPVLLQWCYTNLADYYGHAGEIKKSYKHYLKALQLDPSNAYAKKGIAWIVYSHEKQPGEALRILDTVSTYYQSPDIALLQADIAASQGNLQAQSVYLDRFASLLSDPGYGDMYNAHAASLYLESTGQVGKALDLARREVNNRPTPETHGLLAYAYFRNGDTSRALELIREQVDGKTFEPQTLLYAAEIYKASGMQGRAAQLAAELEEAVYELGPESLSRLRTLKM</sequence>
<name>A4CNR7_ROBBH</name>
<dbReference type="AlphaFoldDB" id="A4CNR7"/>
<gene>
    <name evidence="3" type="ordered locus">RB2501_00621</name>
</gene>
<dbReference type="Proteomes" id="UP000009049">
    <property type="component" value="Chromosome"/>
</dbReference>
<proteinExistence type="predicted"/>
<evidence type="ECO:0000313" key="3">
    <source>
        <dbReference type="EMBL" id="EAR14534.1"/>
    </source>
</evidence>
<feature type="repeat" description="TPR" evidence="1">
    <location>
        <begin position="210"/>
        <end position="243"/>
    </location>
</feature>
<dbReference type="EMBL" id="CP001712">
    <property type="protein sequence ID" value="EAR14534.1"/>
    <property type="molecule type" value="Genomic_DNA"/>
</dbReference>
<feature type="chain" id="PRO_5002667591" evidence="2">
    <location>
        <begin position="23"/>
        <end position="429"/>
    </location>
</feature>
<dbReference type="SUPFAM" id="SSF48452">
    <property type="entry name" value="TPR-like"/>
    <property type="match status" value="2"/>
</dbReference>
<dbReference type="InterPro" id="IPR019734">
    <property type="entry name" value="TPR_rpt"/>
</dbReference>
<dbReference type="PROSITE" id="PS50005">
    <property type="entry name" value="TPR"/>
    <property type="match status" value="1"/>
</dbReference>
<evidence type="ECO:0000256" key="1">
    <source>
        <dbReference type="PROSITE-ProRule" id="PRU00339"/>
    </source>
</evidence>
<dbReference type="HOGENOM" id="CLU_637597_0_0_10"/>
<reference evidence="3 4" key="1">
    <citation type="journal article" date="2009" name="J. Bacteriol.">
        <title>Complete genome sequence of Robiginitalea biformata HTCC2501.</title>
        <authorList>
            <person name="Oh H.M."/>
            <person name="Giovannoni S.J."/>
            <person name="Lee K."/>
            <person name="Ferriera S."/>
            <person name="Johnson J."/>
            <person name="Cho J.C."/>
        </authorList>
    </citation>
    <scope>NUCLEOTIDE SEQUENCE [LARGE SCALE GENOMIC DNA]</scope>
    <source>
        <strain evidence="4">ATCC BAA-864 / HTCC2501 / KCTC 12146</strain>
    </source>
</reference>
<dbReference type="SMART" id="SM00028">
    <property type="entry name" value="TPR"/>
    <property type="match status" value="3"/>
</dbReference>
<keyword evidence="2" id="KW-0732">Signal</keyword>
<feature type="signal peptide" evidence="2">
    <location>
        <begin position="1"/>
        <end position="22"/>
    </location>
</feature>
<protein>
    <submittedName>
        <fullName evidence="3">Uncharacterized protein</fullName>
    </submittedName>
</protein>
<keyword evidence="1" id="KW-0802">TPR repeat</keyword>
<dbReference type="InterPro" id="IPR011990">
    <property type="entry name" value="TPR-like_helical_dom_sf"/>
</dbReference>
<dbReference type="KEGG" id="rbi:RB2501_00621"/>
<accession>A4CNR7</accession>
<keyword evidence="4" id="KW-1185">Reference proteome</keyword>
<dbReference type="Pfam" id="PF13181">
    <property type="entry name" value="TPR_8"/>
    <property type="match status" value="1"/>
</dbReference>
<organism evidence="3 4">
    <name type="scientific">Robiginitalea biformata (strain ATCC BAA-864 / DSM 15991 / KCTC 12146 / HTCC2501)</name>
    <dbReference type="NCBI Taxonomy" id="313596"/>
    <lineage>
        <taxon>Bacteria</taxon>
        <taxon>Pseudomonadati</taxon>
        <taxon>Bacteroidota</taxon>
        <taxon>Flavobacteriia</taxon>
        <taxon>Flavobacteriales</taxon>
        <taxon>Flavobacteriaceae</taxon>
        <taxon>Robiginitalea</taxon>
    </lineage>
</organism>
<dbReference type="Gene3D" id="1.25.40.10">
    <property type="entry name" value="Tetratricopeptide repeat domain"/>
    <property type="match status" value="3"/>
</dbReference>
<dbReference type="PROSITE" id="PS51257">
    <property type="entry name" value="PROKAR_LIPOPROTEIN"/>
    <property type="match status" value="1"/>
</dbReference>
<dbReference type="eggNOG" id="COG0457">
    <property type="taxonomic scope" value="Bacteria"/>
</dbReference>